<name>A0AAV8VS19_9CUCU</name>
<dbReference type="EMBL" id="JANEYG010000038">
    <property type="protein sequence ID" value="KAJ8916924.1"/>
    <property type="molecule type" value="Genomic_DNA"/>
</dbReference>
<evidence type="ECO:0000313" key="1">
    <source>
        <dbReference type="EMBL" id="KAJ8916924.1"/>
    </source>
</evidence>
<accession>A0AAV8VS19</accession>
<dbReference type="Pfam" id="PF03665">
    <property type="entry name" value="UPF0172"/>
    <property type="match status" value="1"/>
</dbReference>
<sequence>MTNIKLSCKAYCKMILHAVKYPHAAVNGVLLAKKSSLHSDQIEFVDVVPLFHISINLTPLAEIALMMVNSTDIAIHKGSIPLKIAQHSDGNFVPCDNLNISFDSDNTINTCITLLEKLAFNNLIDFDNHFDNIKLDWKNIRLNEEIEKLK</sequence>
<dbReference type="PANTHER" id="PTHR12941:SF10">
    <property type="entry name" value="ER MEMBRANE PROTEIN COMPLEX SUBUNIT 8_9 HOMOLOG"/>
    <property type="match status" value="1"/>
</dbReference>
<dbReference type="PANTHER" id="PTHR12941">
    <property type="entry name" value="ER MEMBRANE PROTEIN COMPLEX"/>
    <property type="match status" value="1"/>
</dbReference>
<gene>
    <name evidence="1" type="ORF">NQ315_013395</name>
</gene>
<organism evidence="1 2">
    <name type="scientific">Exocentrus adspersus</name>
    <dbReference type="NCBI Taxonomy" id="1586481"/>
    <lineage>
        <taxon>Eukaryota</taxon>
        <taxon>Metazoa</taxon>
        <taxon>Ecdysozoa</taxon>
        <taxon>Arthropoda</taxon>
        <taxon>Hexapoda</taxon>
        <taxon>Insecta</taxon>
        <taxon>Pterygota</taxon>
        <taxon>Neoptera</taxon>
        <taxon>Endopterygota</taxon>
        <taxon>Coleoptera</taxon>
        <taxon>Polyphaga</taxon>
        <taxon>Cucujiformia</taxon>
        <taxon>Chrysomeloidea</taxon>
        <taxon>Cerambycidae</taxon>
        <taxon>Lamiinae</taxon>
        <taxon>Acanthocinini</taxon>
        <taxon>Exocentrus</taxon>
    </lineage>
</organism>
<dbReference type="GO" id="GO:0072546">
    <property type="term" value="C:EMC complex"/>
    <property type="evidence" value="ECO:0007669"/>
    <property type="project" value="InterPro"/>
</dbReference>
<reference evidence="1 2" key="1">
    <citation type="journal article" date="2023" name="Insect Mol. Biol.">
        <title>Genome sequencing provides insights into the evolution of gene families encoding plant cell wall-degrading enzymes in longhorned beetles.</title>
        <authorList>
            <person name="Shin N.R."/>
            <person name="Okamura Y."/>
            <person name="Kirsch R."/>
            <person name="Pauchet Y."/>
        </authorList>
    </citation>
    <scope>NUCLEOTIDE SEQUENCE [LARGE SCALE GENOMIC DNA]</scope>
    <source>
        <strain evidence="1">EAD_L_NR</strain>
    </source>
</reference>
<dbReference type="AlphaFoldDB" id="A0AAV8VS19"/>
<proteinExistence type="predicted"/>
<dbReference type="Proteomes" id="UP001159042">
    <property type="component" value="Unassembled WGS sequence"/>
</dbReference>
<evidence type="ECO:0000313" key="2">
    <source>
        <dbReference type="Proteomes" id="UP001159042"/>
    </source>
</evidence>
<comment type="caution">
    <text evidence="1">The sequence shown here is derived from an EMBL/GenBank/DDBJ whole genome shotgun (WGS) entry which is preliminary data.</text>
</comment>
<dbReference type="InterPro" id="IPR005366">
    <property type="entry name" value="EMC8/9"/>
</dbReference>
<protein>
    <submittedName>
        <fullName evidence="1">Uncharacterized protein</fullName>
    </submittedName>
</protein>
<keyword evidence="2" id="KW-1185">Reference proteome</keyword>